<comment type="caution">
    <text evidence="7">The sequence shown here is derived from an EMBL/GenBank/DDBJ whole genome shotgun (WGS) entry which is preliminary data.</text>
</comment>
<accession>A0A1Q5Q143</accession>
<protein>
    <recommendedName>
        <fullName evidence="9">YihY/virulence factor BrkB family protein</fullName>
    </recommendedName>
</protein>
<comment type="subcellular location">
    <subcellularLocation>
        <location evidence="1">Cell membrane</location>
        <topology evidence="1">Multi-pass membrane protein</topology>
    </subcellularLocation>
</comment>
<dbReference type="STRING" id="208480.SAMN02910418_01043"/>
<feature type="transmembrane region" description="Helical" evidence="6">
    <location>
        <begin position="41"/>
        <end position="67"/>
    </location>
</feature>
<dbReference type="PANTHER" id="PTHR30213:SF1">
    <property type="entry name" value="INNER MEMBRANE PROTEIN YHJD"/>
    <property type="match status" value="1"/>
</dbReference>
<keyword evidence="2" id="KW-1003">Cell membrane</keyword>
<dbReference type="Proteomes" id="UP000185628">
    <property type="component" value="Unassembled WGS sequence"/>
</dbReference>
<dbReference type="PANTHER" id="PTHR30213">
    <property type="entry name" value="INNER MEMBRANE PROTEIN YHJD"/>
    <property type="match status" value="1"/>
</dbReference>
<evidence type="ECO:0000256" key="2">
    <source>
        <dbReference type="ARBA" id="ARBA00022475"/>
    </source>
</evidence>
<evidence type="ECO:0000256" key="6">
    <source>
        <dbReference type="SAM" id="Phobius"/>
    </source>
</evidence>
<evidence type="ECO:0000256" key="5">
    <source>
        <dbReference type="ARBA" id="ARBA00023136"/>
    </source>
</evidence>
<dbReference type="GO" id="GO:0005886">
    <property type="term" value="C:plasma membrane"/>
    <property type="evidence" value="ECO:0007669"/>
    <property type="project" value="UniProtKB-SubCell"/>
</dbReference>
<dbReference type="Pfam" id="PF03631">
    <property type="entry name" value="Virul_fac_BrkB"/>
    <property type="match status" value="1"/>
</dbReference>
<name>A0A1Q5Q143_9ACTO</name>
<evidence type="ECO:0000256" key="1">
    <source>
        <dbReference type="ARBA" id="ARBA00004651"/>
    </source>
</evidence>
<keyword evidence="4 6" id="KW-1133">Transmembrane helix</keyword>
<dbReference type="InterPro" id="IPR017039">
    <property type="entry name" value="Virul_fac_BrkB"/>
</dbReference>
<sequence>MSLKELLASESSAVGKAKAIFTWYQSTRVGRAMSRLSMASGFYLAGGIAYAALFSIFAALAIGWTIFMAVLGGNDQLRTSVIDSVNTALPGMIDNGSNDGLVSPDSLVLDTALNLTSIIAFVVLLWSALAVMTALRTSIQKMFGIVGAPVSFVVGKLKDLSGFVVLALAVLVTSALGIAAGTLGTAILDWLGVEGAVAGFLLRAVSFLIAAAVDFAVFVFLFRFVAGMRVPKKDLVMGAGLAAIASSVLRAVGTAAVGSVSNNPVLAGATALVTLLLWVNLIARVTLLMAAFTANAPAPVTPNSPEEIRQNESPNYVTVSDPRTLNWDFQAMTGALNPDPSLNPDAEPKEPETSYWGGIIGAYKKWRIKRTEAKLAKMRRPR</sequence>
<evidence type="ECO:0000313" key="8">
    <source>
        <dbReference type="Proteomes" id="UP000185628"/>
    </source>
</evidence>
<evidence type="ECO:0008006" key="9">
    <source>
        <dbReference type="Google" id="ProtNLM"/>
    </source>
</evidence>
<feature type="transmembrane region" description="Helical" evidence="6">
    <location>
        <begin position="234"/>
        <end position="253"/>
    </location>
</feature>
<reference evidence="8" key="1">
    <citation type="submission" date="2016-12" db="EMBL/GenBank/DDBJ databases">
        <authorList>
            <person name="Meng X."/>
        </authorList>
    </citation>
    <scope>NUCLEOTIDE SEQUENCE [LARGE SCALE GENOMIC DNA]</scope>
    <source>
        <strain evidence="8">DSM 19116</strain>
    </source>
</reference>
<keyword evidence="3 6" id="KW-0812">Transmembrane</keyword>
<feature type="transmembrane region" description="Helical" evidence="6">
    <location>
        <begin position="265"/>
        <end position="283"/>
    </location>
</feature>
<evidence type="ECO:0000313" key="7">
    <source>
        <dbReference type="EMBL" id="OKL53300.1"/>
    </source>
</evidence>
<organism evidence="7 8">
    <name type="scientific">Bowdeniella nasicola</name>
    <dbReference type="NCBI Taxonomy" id="208480"/>
    <lineage>
        <taxon>Bacteria</taxon>
        <taxon>Bacillati</taxon>
        <taxon>Actinomycetota</taxon>
        <taxon>Actinomycetes</taxon>
        <taxon>Actinomycetales</taxon>
        <taxon>Actinomycetaceae</taxon>
        <taxon>Bowdeniella</taxon>
    </lineage>
</organism>
<dbReference type="AlphaFoldDB" id="A0A1Q5Q143"/>
<evidence type="ECO:0000256" key="3">
    <source>
        <dbReference type="ARBA" id="ARBA00022692"/>
    </source>
</evidence>
<feature type="transmembrane region" description="Helical" evidence="6">
    <location>
        <begin position="112"/>
        <end position="135"/>
    </location>
</feature>
<evidence type="ECO:0000256" key="4">
    <source>
        <dbReference type="ARBA" id="ARBA00022989"/>
    </source>
</evidence>
<keyword evidence="8" id="KW-1185">Reference proteome</keyword>
<feature type="transmembrane region" description="Helical" evidence="6">
    <location>
        <begin position="200"/>
        <end position="222"/>
    </location>
</feature>
<keyword evidence="5 6" id="KW-0472">Membrane</keyword>
<feature type="transmembrane region" description="Helical" evidence="6">
    <location>
        <begin position="163"/>
        <end position="188"/>
    </location>
</feature>
<gene>
    <name evidence="7" type="ORF">BSZ39_10295</name>
</gene>
<dbReference type="EMBL" id="MQVR01000071">
    <property type="protein sequence ID" value="OKL53300.1"/>
    <property type="molecule type" value="Genomic_DNA"/>
</dbReference>
<proteinExistence type="predicted"/>